<sequence>MTPTVLLLLSMVYTVRGSGCNDLAKSTVNNLQTEIREKQTEFLTVFPRNYFVPRFNDSTQCQDQTASCCLFSEVVLLSHSWAQLLRHLHRTHLMYKFITNLKIELDDISKEGFQDPPDPSDFPSVLSSPETLLNFTSSLLSKWLELNCPSGEKACIFPDPFTSEEDEEEEEVTVEIPVEIEGGGVGIGDGEAGPKVEGNVGSECGEKEGLRERRWITSIPTNGDSGLSTSPGLVLCALYFLCGW</sequence>
<dbReference type="InParanoid" id="A0A3B1IDG2"/>
<reference evidence="3" key="4">
    <citation type="submission" date="2025-09" db="UniProtKB">
        <authorList>
            <consortium name="Ensembl"/>
        </authorList>
    </citation>
    <scope>IDENTIFICATION</scope>
</reference>
<feature type="chain" id="PRO_5017385819" evidence="2">
    <location>
        <begin position="18"/>
        <end position="244"/>
    </location>
</feature>
<reference evidence="4" key="1">
    <citation type="submission" date="2013-03" db="EMBL/GenBank/DDBJ databases">
        <authorList>
            <person name="Jeffery W."/>
            <person name="Warren W."/>
            <person name="Wilson R.K."/>
        </authorList>
    </citation>
    <scope>NUCLEOTIDE SEQUENCE</scope>
    <source>
        <strain evidence="4">female</strain>
    </source>
</reference>
<dbReference type="GeneTree" id="ENSGT01030000235056"/>
<keyword evidence="4" id="KW-1185">Reference proteome</keyword>
<protein>
    <submittedName>
        <fullName evidence="3">Zgc:174888</fullName>
    </submittedName>
</protein>
<evidence type="ECO:0000313" key="3">
    <source>
        <dbReference type="Ensembl" id="ENSAMXP00000027620.1"/>
    </source>
</evidence>
<evidence type="ECO:0000313" key="4">
    <source>
        <dbReference type="Proteomes" id="UP000018467"/>
    </source>
</evidence>
<dbReference type="Proteomes" id="UP000018467">
    <property type="component" value="Unassembled WGS sequence"/>
</dbReference>
<proteinExistence type="predicted"/>
<organism evidence="3 4">
    <name type="scientific">Astyanax mexicanus</name>
    <name type="common">Blind cave fish</name>
    <name type="synonym">Astyanax fasciatus mexicanus</name>
    <dbReference type="NCBI Taxonomy" id="7994"/>
    <lineage>
        <taxon>Eukaryota</taxon>
        <taxon>Metazoa</taxon>
        <taxon>Chordata</taxon>
        <taxon>Craniata</taxon>
        <taxon>Vertebrata</taxon>
        <taxon>Euteleostomi</taxon>
        <taxon>Actinopterygii</taxon>
        <taxon>Neopterygii</taxon>
        <taxon>Teleostei</taxon>
        <taxon>Ostariophysi</taxon>
        <taxon>Characiformes</taxon>
        <taxon>Characoidei</taxon>
        <taxon>Acestrorhamphidae</taxon>
        <taxon>Acestrorhamphinae</taxon>
        <taxon>Astyanax</taxon>
    </lineage>
</organism>
<dbReference type="Bgee" id="ENSAMXG00000035556">
    <property type="expression patterns" value="Expressed in zone of skin and 14 other cell types or tissues"/>
</dbReference>
<dbReference type="Ensembl" id="ENSAMXT00000029918.1">
    <property type="protein sequence ID" value="ENSAMXP00000027620.1"/>
    <property type="gene ID" value="ENSAMXG00000035556.1"/>
</dbReference>
<dbReference type="STRING" id="7994.ENSAMXP00000027620"/>
<evidence type="ECO:0000256" key="1">
    <source>
        <dbReference type="SAM" id="MobiDB-lite"/>
    </source>
</evidence>
<accession>A0A3B1IDG2</accession>
<dbReference type="AlphaFoldDB" id="A0A3B1IDG2"/>
<name>A0A3B1IDG2_ASTMX</name>
<feature type="signal peptide" evidence="2">
    <location>
        <begin position="1"/>
        <end position="17"/>
    </location>
</feature>
<evidence type="ECO:0000256" key="2">
    <source>
        <dbReference type="SAM" id="SignalP"/>
    </source>
</evidence>
<reference evidence="4" key="2">
    <citation type="journal article" date="2014" name="Nat. Commun.">
        <title>The cavefish genome reveals candidate genes for eye loss.</title>
        <authorList>
            <person name="McGaugh S.E."/>
            <person name="Gross J.B."/>
            <person name="Aken B."/>
            <person name="Blin M."/>
            <person name="Borowsky R."/>
            <person name="Chalopin D."/>
            <person name="Hinaux H."/>
            <person name="Jeffery W.R."/>
            <person name="Keene A."/>
            <person name="Ma L."/>
            <person name="Minx P."/>
            <person name="Murphy D."/>
            <person name="O'Quin K.E."/>
            <person name="Retaux S."/>
            <person name="Rohner N."/>
            <person name="Searle S.M."/>
            <person name="Stahl B.A."/>
            <person name="Tabin C."/>
            <person name="Volff J.N."/>
            <person name="Yoshizawa M."/>
            <person name="Warren W.C."/>
        </authorList>
    </citation>
    <scope>NUCLEOTIDE SEQUENCE [LARGE SCALE GENOMIC DNA]</scope>
    <source>
        <strain evidence="4">female</strain>
    </source>
</reference>
<keyword evidence="2" id="KW-0732">Signal</keyword>
<feature type="region of interest" description="Disordered" evidence="1">
    <location>
        <begin position="183"/>
        <end position="204"/>
    </location>
</feature>
<reference evidence="3" key="3">
    <citation type="submission" date="2025-08" db="UniProtKB">
        <authorList>
            <consortium name="Ensembl"/>
        </authorList>
    </citation>
    <scope>IDENTIFICATION</scope>
</reference>